<gene>
    <name evidence="1" type="ORF">A2399_02575</name>
</gene>
<protein>
    <submittedName>
        <fullName evidence="1">Uncharacterized protein</fullName>
    </submittedName>
</protein>
<organism evidence="1 2">
    <name type="scientific">candidate division WWE3 bacterium RIFOXYB1_FULL_42_27</name>
    <dbReference type="NCBI Taxonomy" id="1802638"/>
    <lineage>
        <taxon>Bacteria</taxon>
        <taxon>Katanobacteria</taxon>
    </lineage>
</organism>
<dbReference type="Proteomes" id="UP000177955">
    <property type="component" value="Unassembled WGS sequence"/>
</dbReference>
<accession>A0A1F4W300</accession>
<reference evidence="1 2" key="1">
    <citation type="journal article" date="2016" name="Nat. Commun.">
        <title>Thousands of microbial genomes shed light on interconnected biogeochemical processes in an aquifer system.</title>
        <authorList>
            <person name="Anantharaman K."/>
            <person name="Brown C.T."/>
            <person name="Hug L.A."/>
            <person name="Sharon I."/>
            <person name="Castelle C.J."/>
            <person name="Probst A.J."/>
            <person name="Thomas B.C."/>
            <person name="Singh A."/>
            <person name="Wilkins M.J."/>
            <person name="Karaoz U."/>
            <person name="Brodie E.L."/>
            <person name="Williams K.H."/>
            <person name="Hubbard S.S."/>
            <person name="Banfield J.F."/>
        </authorList>
    </citation>
    <scope>NUCLEOTIDE SEQUENCE [LARGE SCALE GENOMIC DNA]</scope>
</reference>
<dbReference type="EMBL" id="MEVV01000006">
    <property type="protein sequence ID" value="OGC63802.1"/>
    <property type="molecule type" value="Genomic_DNA"/>
</dbReference>
<name>A0A1F4W300_UNCKA</name>
<dbReference type="AlphaFoldDB" id="A0A1F4W300"/>
<sequence length="110" mass="12394">MVVKKSPSIFAFGKVKRGVKQGYLIISRYTETITPRKEAMADLVYFAKANPTAEIKREPPRKIIGVKWCLPNITRVINAQQVKFRPNIPKVAAIDFCSISFSFSSADFVL</sequence>
<evidence type="ECO:0000313" key="2">
    <source>
        <dbReference type="Proteomes" id="UP000177955"/>
    </source>
</evidence>
<proteinExistence type="predicted"/>
<evidence type="ECO:0000313" key="1">
    <source>
        <dbReference type="EMBL" id="OGC63802.1"/>
    </source>
</evidence>
<comment type="caution">
    <text evidence="1">The sequence shown here is derived from an EMBL/GenBank/DDBJ whole genome shotgun (WGS) entry which is preliminary data.</text>
</comment>